<name>A0ABP6H761_9ACTN</name>
<accession>A0ABP6H761</accession>
<feature type="compositionally biased region" description="Basic and acidic residues" evidence="1">
    <location>
        <begin position="91"/>
        <end position="100"/>
    </location>
</feature>
<evidence type="ECO:0000256" key="1">
    <source>
        <dbReference type="SAM" id="MobiDB-lite"/>
    </source>
</evidence>
<dbReference type="EMBL" id="BAAATZ010000033">
    <property type="protein sequence ID" value="GAA2736880.1"/>
    <property type="molecule type" value="Genomic_DNA"/>
</dbReference>
<evidence type="ECO:0000313" key="3">
    <source>
        <dbReference type="Proteomes" id="UP001501842"/>
    </source>
</evidence>
<organism evidence="2 3">
    <name type="scientific">Actinocorallia aurantiaca</name>
    <dbReference type="NCBI Taxonomy" id="46204"/>
    <lineage>
        <taxon>Bacteria</taxon>
        <taxon>Bacillati</taxon>
        <taxon>Actinomycetota</taxon>
        <taxon>Actinomycetes</taxon>
        <taxon>Streptosporangiales</taxon>
        <taxon>Thermomonosporaceae</taxon>
        <taxon>Actinocorallia</taxon>
    </lineage>
</organism>
<evidence type="ECO:0000313" key="2">
    <source>
        <dbReference type="EMBL" id="GAA2736880.1"/>
    </source>
</evidence>
<protein>
    <submittedName>
        <fullName evidence="2">Uncharacterized protein</fullName>
    </submittedName>
</protein>
<comment type="caution">
    <text evidence="2">The sequence shown here is derived from an EMBL/GenBank/DDBJ whole genome shotgun (WGS) entry which is preliminary data.</text>
</comment>
<keyword evidence="3" id="KW-1185">Reference proteome</keyword>
<dbReference type="Proteomes" id="UP001501842">
    <property type="component" value="Unassembled WGS sequence"/>
</dbReference>
<reference evidence="3" key="1">
    <citation type="journal article" date="2019" name="Int. J. Syst. Evol. Microbiol.">
        <title>The Global Catalogue of Microorganisms (GCM) 10K type strain sequencing project: providing services to taxonomists for standard genome sequencing and annotation.</title>
        <authorList>
            <consortium name="The Broad Institute Genomics Platform"/>
            <consortium name="The Broad Institute Genome Sequencing Center for Infectious Disease"/>
            <person name="Wu L."/>
            <person name="Ma J."/>
        </authorList>
    </citation>
    <scope>NUCLEOTIDE SEQUENCE [LARGE SCALE GENOMIC DNA]</scope>
    <source>
        <strain evidence="3">JCM 8201</strain>
    </source>
</reference>
<feature type="region of interest" description="Disordered" evidence="1">
    <location>
        <begin position="88"/>
        <end position="115"/>
    </location>
</feature>
<gene>
    <name evidence="2" type="ORF">GCM10010439_65090</name>
</gene>
<feature type="compositionally biased region" description="Gly residues" evidence="1">
    <location>
        <begin position="101"/>
        <end position="110"/>
    </location>
</feature>
<proteinExistence type="predicted"/>
<sequence length="163" mass="17145">MQPGHMVHRGEKTGGGRGLSAFARAEERAFAVRRLQLAGAGASWSGGSAGRGVGEAEVEVFDVVQGLVGEGGDVVVVQGVDDVAAVAGAGDRAEDQRSRGCGEGLQGGGDFLLPPLNSCRTSSSQGIRRRAEHPDRRTRHPRLKTIRGRLVRMHAIMPVNLES</sequence>